<dbReference type="SUPFAM" id="SSF51569">
    <property type="entry name" value="Aldolase"/>
    <property type="match status" value="1"/>
</dbReference>
<dbReference type="AlphaFoldDB" id="A0ABD4Z6C8"/>
<keyword evidence="2" id="KW-1185">Reference proteome</keyword>
<accession>A0ABD4Z6C8</accession>
<gene>
    <name evidence="1" type="ORF">QPL79_03820</name>
</gene>
<dbReference type="RefSeq" id="WP_285273467.1">
    <property type="nucleotide sequence ID" value="NZ_JASNVW010000002.1"/>
</dbReference>
<dbReference type="Gene3D" id="3.20.20.70">
    <property type="entry name" value="Aldolase class I"/>
    <property type="match status" value="1"/>
</dbReference>
<reference evidence="1 2" key="1">
    <citation type="submission" date="2023-05" db="EMBL/GenBank/DDBJ databases">
        <title>A new hyperthermophilic archaea 'Ignisphaera cupida' sp. nov. and description of the family 'Ignisphaeraceae' fam. nov.</title>
        <authorList>
            <person name="Podosokorskaya O.A."/>
            <person name="Elcheninov A.G."/>
            <person name="Klukina A."/>
            <person name="Merkel A.Y."/>
        </authorList>
    </citation>
    <scope>NUCLEOTIDE SEQUENCE [LARGE SCALE GENOMIC DNA]</scope>
    <source>
        <strain evidence="1 2">4213-co</strain>
    </source>
</reference>
<dbReference type="InterPro" id="IPR012062">
    <property type="entry name" value="GatZ/KbaZ-like"/>
</dbReference>
<protein>
    <submittedName>
        <fullName evidence="1">Class II D-tagatose-bisphosphate aldolase, non-catalytic subunit</fullName>
    </submittedName>
</protein>
<evidence type="ECO:0000313" key="1">
    <source>
        <dbReference type="EMBL" id="MDK6028483.1"/>
    </source>
</evidence>
<dbReference type="Pfam" id="PF08013">
    <property type="entry name" value="GatZ_KbaZ-like"/>
    <property type="match status" value="1"/>
</dbReference>
<dbReference type="Proteomes" id="UP001529235">
    <property type="component" value="Unassembled WGS sequence"/>
</dbReference>
<sequence length="387" mass="44727">MTNFYGDYKALRDLLFLRNIQNRNFCLLGVSPISKYVVTAVLNAATNLKAPIIFIASLNQINVDGGYTGWTPKQFSEYINNYMKNLHENNTLIFLQLDHGGPWLRDEHLLKNLSYEEAVDDFLKSLNEFIKAGFSLIHIDTTIDLNKPDRNAEPDVAAYRTVELIEYSEDMAKQHGVDIGYEIGSDRWGYKSPEIIDKFIELTMSRLKSRGINIEKIVFGVADVGTEVVPYNKANLLIISTFSKIMQKHNIYLKIHSGDYLTHLEYLILENVGGINVGPMFAHTMYSTFKRIIFENLEKELANELITKLNTIIASADRLRKYLIDINKVEEYKLGLASRYIWSKNELEIFLNDVNKHLGFDIRNHLVKSLEEEVYRYFIRLGLHRII</sequence>
<organism evidence="1 2">
    <name type="scientific">Ignisphaera cupida</name>
    <dbReference type="NCBI Taxonomy" id="3050454"/>
    <lineage>
        <taxon>Archaea</taxon>
        <taxon>Thermoproteota</taxon>
        <taxon>Thermoprotei</taxon>
        <taxon>Desulfurococcales</taxon>
        <taxon>Desulfurococcaceae</taxon>
        <taxon>Ignisphaera</taxon>
    </lineage>
</organism>
<dbReference type="EMBL" id="JASNVW010000002">
    <property type="protein sequence ID" value="MDK6028483.1"/>
    <property type="molecule type" value="Genomic_DNA"/>
</dbReference>
<evidence type="ECO:0000313" key="2">
    <source>
        <dbReference type="Proteomes" id="UP001529235"/>
    </source>
</evidence>
<name>A0ABD4Z6C8_9CREN</name>
<proteinExistence type="predicted"/>
<dbReference type="InterPro" id="IPR013785">
    <property type="entry name" value="Aldolase_TIM"/>
</dbReference>
<comment type="caution">
    <text evidence="1">The sequence shown here is derived from an EMBL/GenBank/DDBJ whole genome shotgun (WGS) entry which is preliminary data.</text>
</comment>